<evidence type="ECO:0000256" key="1">
    <source>
        <dbReference type="SAM" id="MobiDB-lite"/>
    </source>
</evidence>
<evidence type="ECO:0000313" key="2">
    <source>
        <dbReference type="EMBL" id="ELR51932.1"/>
    </source>
</evidence>
<name>L8I9P5_9CETA</name>
<proteinExistence type="predicted"/>
<protein>
    <submittedName>
        <fullName evidence="2">Uncharacterized protein</fullName>
    </submittedName>
</protein>
<gene>
    <name evidence="2" type="ORF">M91_00625</name>
</gene>
<accession>L8I9P5</accession>
<dbReference type="Proteomes" id="UP000011080">
    <property type="component" value="Unassembled WGS sequence"/>
</dbReference>
<dbReference type="AlphaFoldDB" id="L8I9P5"/>
<evidence type="ECO:0000313" key="3">
    <source>
        <dbReference type="Proteomes" id="UP000011080"/>
    </source>
</evidence>
<feature type="non-terminal residue" evidence="2">
    <location>
        <position position="1"/>
    </location>
</feature>
<reference evidence="2 3" key="1">
    <citation type="journal article" date="2012" name="Nat. Genet.">
        <title>The yak genome and adaptation to life at high altitude.</title>
        <authorList>
            <person name="Qiu Q."/>
            <person name="Zhang G."/>
            <person name="Ma T."/>
            <person name="Qian W."/>
            <person name="Wang J."/>
            <person name="Ye Z."/>
            <person name="Cao C."/>
            <person name="Hu Q."/>
            <person name="Kim J."/>
            <person name="Larkin D.M."/>
            <person name="Auvil L."/>
            <person name="Capitanu B."/>
            <person name="Ma J."/>
            <person name="Lewin H.A."/>
            <person name="Qian X."/>
            <person name="Lang Y."/>
            <person name="Zhou R."/>
            <person name="Wang L."/>
            <person name="Wang K."/>
            <person name="Xia J."/>
            <person name="Liao S."/>
            <person name="Pan S."/>
            <person name="Lu X."/>
            <person name="Hou H."/>
            <person name="Wang Y."/>
            <person name="Zang X."/>
            <person name="Yin Y."/>
            <person name="Ma H."/>
            <person name="Zhang J."/>
            <person name="Wang Z."/>
            <person name="Zhang Y."/>
            <person name="Zhang D."/>
            <person name="Yonezawa T."/>
            <person name="Hasegawa M."/>
            <person name="Zhong Y."/>
            <person name="Liu W."/>
            <person name="Zhang Y."/>
            <person name="Huang Z."/>
            <person name="Zhang S."/>
            <person name="Long R."/>
            <person name="Yang H."/>
            <person name="Wang J."/>
            <person name="Lenstra J.A."/>
            <person name="Cooper D.N."/>
            <person name="Wu Y."/>
            <person name="Wang J."/>
            <person name="Shi P."/>
            <person name="Wang J."/>
            <person name="Liu J."/>
        </authorList>
    </citation>
    <scope>NUCLEOTIDE SEQUENCE [LARGE SCALE GENOMIC DNA]</scope>
    <source>
        <strain evidence="3">yakQH1</strain>
    </source>
</reference>
<feature type="region of interest" description="Disordered" evidence="1">
    <location>
        <begin position="1"/>
        <end position="20"/>
    </location>
</feature>
<sequence>VRAVGENPSSPLPASGGSRHSLACGCITSVSSSIFTQPSTVCALQFHIFFPSYKDTCHWI</sequence>
<dbReference type="EMBL" id="JH881847">
    <property type="protein sequence ID" value="ELR51932.1"/>
    <property type="molecule type" value="Genomic_DNA"/>
</dbReference>
<organism evidence="2 3">
    <name type="scientific">Bos mutus</name>
    <name type="common">wild yak</name>
    <dbReference type="NCBI Taxonomy" id="72004"/>
    <lineage>
        <taxon>Eukaryota</taxon>
        <taxon>Metazoa</taxon>
        <taxon>Chordata</taxon>
        <taxon>Craniata</taxon>
        <taxon>Vertebrata</taxon>
        <taxon>Euteleostomi</taxon>
        <taxon>Mammalia</taxon>
        <taxon>Eutheria</taxon>
        <taxon>Laurasiatheria</taxon>
        <taxon>Artiodactyla</taxon>
        <taxon>Ruminantia</taxon>
        <taxon>Pecora</taxon>
        <taxon>Bovidae</taxon>
        <taxon>Bovinae</taxon>
        <taxon>Bos</taxon>
    </lineage>
</organism>